<evidence type="ECO:0000256" key="8">
    <source>
        <dbReference type="ARBA" id="ARBA00034546"/>
    </source>
</evidence>
<evidence type="ECO:0000256" key="1">
    <source>
        <dbReference type="ARBA" id="ARBA00001946"/>
    </source>
</evidence>
<dbReference type="Gene3D" id="1.10.600.10">
    <property type="entry name" value="Farnesyl Diphosphate Synthase"/>
    <property type="match status" value="1"/>
</dbReference>
<reference evidence="10 11" key="1">
    <citation type="submission" date="2022-12" db="EMBL/GenBank/DDBJ databases">
        <title>Chromosome-level genome assembly of true bugs.</title>
        <authorList>
            <person name="Ma L."/>
            <person name="Li H."/>
        </authorList>
    </citation>
    <scope>NUCLEOTIDE SEQUENCE [LARGE SCALE GENOMIC DNA]</scope>
    <source>
        <strain evidence="10">Lab_2022b</strain>
    </source>
</reference>
<sequence>MSLYRAIFRSLKTLPSISNDNILLMNSKVNLSSNVFIKYNGFRCASTITSNTKVLTKDDRRDLMAVFPDIVRELSETDIHELNVLYAKILQYNVSSGKKERGLALISSYKILAQPQHLTEKNLRLSQILAWAVEMLQAHFIVCDDLMDNSEMRRGRPCWYRLPEVGFRAINDALYIQSAMYQLLKNHFSKKPYYHEMLELFRSTVAKTISGQTLDINTRNIKTFAKRYTMDRYTTITRLKTSYYTYHLPVALAMLQAGIVDNELHRQAKSILLEMGRYFQVQDDYLDVFGDSKETGKIGTDIQDGKCSWLAVVALHKANDKQRALFEECYGSQDENKIQAIKDLYIKLDLPALYAAFEEETYNLIFTQIQQISQGLPHELFLSMLNRLHKRQK</sequence>
<dbReference type="GO" id="GO:0005737">
    <property type="term" value="C:cytoplasm"/>
    <property type="evidence" value="ECO:0007669"/>
    <property type="project" value="TreeGrafter"/>
</dbReference>
<evidence type="ECO:0000256" key="6">
    <source>
        <dbReference type="ARBA" id="ARBA00023229"/>
    </source>
</evidence>
<dbReference type="InterPro" id="IPR033749">
    <property type="entry name" value="Polyprenyl_synt_CS"/>
</dbReference>
<evidence type="ECO:0000256" key="9">
    <source>
        <dbReference type="RuleBase" id="RU004466"/>
    </source>
</evidence>
<dbReference type="PANTHER" id="PTHR11525">
    <property type="entry name" value="FARNESYL-PYROPHOSPHATE SYNTHETASE"/>
    <property type="match status" value="1"/>
</dbReference>
<evidence type="ECO:0000256" key="5">
    <source>
        <dbReference type="ARBA" id="ARBA00022842"/>
    </source>
</evidence>
<dbReference type="SUPFAM" id="SSF48576">
    <property type="entry name" value="Terpenoid synthases"/>
    <property type="match status" value="1"/>
</dbReference>
<evidence type="ECO:0000313" key="10">
    <source>
        <dbReference type="EMBL" id="KAK9498022.1"/>
    </source>
</evidence>
<dbReference type="Pfam" id="PF00348">
    <property type="entry name" value="polyprenyl_synt"/>
    <property type="match status" value="1"/>
</dbReference>
<dbReference type="Proteomes" id="UP001461498">
    <property type="component" value="Unassembled WGS sequence"/>
</dbReference>
<keyword evidence="4" id="KW-0479">Metal-binding</keyword>
<dbReference type="InterPro" id="IPR000092">
    <property type="entry name" value="Polyprenyl_synt"/>
</dbReference>
<dbReference type="SFLD" id="SFLDS00005">
    <property type="entry name" value="Isoprenoid_Synthase_Type_I"/>
    <property type="match status" value="1"/>
</dbReference>
<dbReference type="FunFam" id="1.10.600.10:FF:000021">
    <property type="entry name" value="Farnesyl pyrophosphate synthase"/>
    <property type="match status" value="1"/>
</dbReference>
<name>A0AAW1CI16_9HEMI</name>
<comment type="caution">
    <text evidence="10">The sequence shown here is derived from an EMBL/GenBank/DDBJ whole genome shotgun (WGS) entry which is preliminary data.</text>
</comment>
<dbReference type="AlphaFoldDB" id="A0AAW1CI16"/>
<evidence type="ECO:0000256" key="4">
    <source>
        <dbReference type="ARBA" id="ARBA00022723"/>
    </source>
</evidence>
<comment type="similarity">
    <text evidence="2 9">Belongs to the FPP/GGPP synthase family.</text>
</comment>
<keyword evidence="6" id="KW-0414">Isoprene biosynthesis</keyword>
<dbReference type="GO" id="GO:0004161">
    <property type="term" value="F:dimethylallyltranstransferase activity"/>
    <property type="evidence" value="ECO:0007669"/>
    <property type="project" value="TreeGrafter"/>
</dbReference>
<accession>A0AAW1CI16</accession>
<proteinExistence type="inferred from homology"/>
<gene>
    <name evidence="10" type="ORF">O3M35_003908</name>
</gene>
<dbReference type="PROSITE" id="PS00723">
    <property type="entry name" value="POLYPRENYL_SYNTHASE_1"/>
    <property type="match status" value="1"/>
</dbReference>
<dbReference type="GO" id="GO:0045337">
    <property type="term" value="P:farnesyl diphosphate biosynthetic process"/>
    <property type="evidence" value="ECO:0007669"/>
    <property type="project" value="TreeGrafter"/>
</dbReference>
<protein>
    <recommendedName>
        <fullName evidence="8">Farnesyl pyrophosphate synthase</fullName>
    </recommendedName>
</protein>
<keyword evidence="11" id="KW-1185">Reference proteome</keyword>
<dbReference type="PROSITE" id="PS00444">
    <property type="entry name" value="POLYPRENYL_SYNTHASE_2"/>
    <property type="match status" value="1"/>
</dbReference>
<evidence type="ECO:0000256" key="2">
    <source>
        <dbReference type="ARBA" id="ARBA00006706"/>
    </source>
</evidence>
<dbReference type="CDD" id="cd00685">
    <property type="entry name" value="Trans_IPPS_HT"/>
    <property type="match status" value="1"/>
</dbReference>
<keyword evidence="3 9" id="KW-0808">Transferase</keyword>
<dbReference type="SFLD" id="SFLDG01017">
    <property type="entry name" value="Polyprenyl_Transferase_Like"/>
    <property type="match status" value="1"/>
</dbReference>
<dbReference type="InterPro" id="IPR039702">
    <property type="entry name" value="FPS1-like"/>
</dbReference>
<comment type="pathway">
    <text evidence="7">Pheromone biosynthesis.</text>
</comment>
<evidence type="ECO:0000256" key="3">
    <source>
        <dbReference type="ARBA" id="ARBA00022679"/>
    </source>
</evidence>
<dbReference type="PANTHER" id="PTHR11525:SF0">
    <property type="entry name" value="FARNESYL PYROPHOSPHATE SYNTHASE"/>
    <property type="match status" value="1"/>
</dbReference>
<evidence type="ECO:0000256" key="7">
    <source>
        <dbReference type="ARBA" id="ARBA00033740"/>
    </source>
</evidence>
<dbReference type="InterPro" id="IPR008949">
    <property type="entry name" value="Isoprenoid_synthase_dom_sf"/>
</dbReference>
<dbReference type="EMBL" id="JAPXFL010000013">
    <property type="protein sequence ID" value="KAK9498022.1"/>
    <property type="molecule type" value="Genomic_DNA"/>
</dbReference>
<dbReference type="GO" id="GO:0042811">
    <property type="term" value="P:pheromone biosynthetic process"/>
    <property type="evidence" value="ECO:0007669"/>
    <property type="project" value="UniProtKB-ARBA"/>
</dbReference>
<evidence type="ECO:0000313" key="11">
    <source>
        <dbReference type="Proteomes" id="UP001461498"/>
    </source>
</evidence>
<dbReference type="GO" id="GO:0004337">
    <property type="term" value="F:(2E,6E)-farnesyl diphosphate synthase activity"/>
    <property type="evidence" value="ECO:0007669"/>
    <property type="project" value="TreeGrafter"/>
</dbReference>
<comment type="cofactor">
    <cofactor evidence="1">
        <name>Mg(2+)</name>
        <dbReference type="ChEBI" id="CHEBI:18420"/>
    </cofactor>
</comment>
<dbReference type="GO" id="GO:0046872">
    <property type="term" value="F:metal ion binding"/>
    <property type="evidence" value="ECO:0007669"/>
    <property type="project" value="UniProtKB-KW"/>
</dbReference>
<organism evidence="10 11">
    <name type="scientific">Rhynocoris fuscipes</name>
    <dbReference type="NCBI Taxonomy" id="488301"/>
    <lineage>
        <taxon>Eukaryota</taxon>
        <taxon>Metazoa</taxon>
        <taxon>Ecdysozoa</taxon>
        <taxon>Arthropoda</taxon>
        <taxon>Hexapoda</taxon>
        <taxon>Insecta</taxon>
        <taxon>Pterygota</taxon>
        <taxon>Neoptera</taxon>
        <taxon>Paraneoptera</taxon>
        <taxon>Hemiptera</taxon>
        <taxon>Heteroptera</taxon>
        <taxon>Panheteroptera</taxon>
        <taxon>Cimicomorpha</taxon>
        <taxon>Reduviidae</taxon>
        <taxon>Harpactorinae</taxon>
        <taxon>Harpactorini</taxon>
        <taxon>Rhynocoris</taxon>
    </lineage>
</organism>
<keyword evidence="5" id="KW-0460">Magnesium</keyword>